<keyword evidence="5" id="KW-1185">Reference proteome</keyword>
<dbReference type="PROSITE" id="PS51168">
    <property type="entry name" value="CHORISMATE_MUT_2"/>
    <property type="match status" value="1"/>
</dbReference>
<feature type="domain" description="Chorismate mutase" evidence="3">
    <location>
        <begin position="4"/>
        <end position="95"/>
    </location>
</feature>
<keyword evidence="2" id="KW-0413">Isomerase</keyword>
<accession>A0AA37TZC2</accession>
<dbReference type="EMBL" id="BSPP01000003">
    <property type="protein sequence ID" value="GLS85621.1"/>
    <property type="molecule type" value="Genomic_DNA"/>
</dbReference>
<evidence type="ECO:0000256" key="2">
    <source>
        <dbReference type="ARBA" id="ARBA00023235"/>
    </source>
</evidence>
<dbReference type="AlphaFoldDB" id="A0AA37TZC2"/>
<dbReference type="GO" id="GO:0046417">
    <property type="term" value="P:chorismate metabolic process"/>
    <property type="evidence" value="ECO:0007669"/>
    <property type="project" value="InterPro"/>
</dbReference>
<reference evidence="4 5" key="1">
    <citation type="journal article" date="2014" name="Int. J. Syst. Evol. Microbiol.">
        <title>Complete genome sequence of Corynebacterium casei LMG S-19264T (=DSM 44701T), isolated from a smear-ripened cheese.</title>
        <authorList>
            <consortium name="US DOE Joint Genome Institute (JGI-PGF)"/>
            <person name="Walter F."/>
            <person name="Albersmeier A."/>
            <person name="Kalinowski J."/>
            <person name="Ruckert C."/>
        </authorList>
    </citation>
    <scope>NUCLEOTIDE SEQUENCE [LARGE SCALE GENOMIC DNA]</scope>
    <source>
        <strain evidence="4 5">NBRC 111766</strain>
    </source>
</reference>
<dbReference type="GO" id="GO:0004106">
    <property type="term" value="F:chorismate mutase activity"/>
    <property type="evidence" value="ECO:0007669"/>
    <property type="project" value="UniProtKB-EC"/>
</dbReference>
<evidence type="ECO:0000256" key="1">
    <source>
        <dbReference type="ARBA" id="ARBA00012404"/>
    </source>
</evidence>
<evidence type="ECO:0000313" key="4">
    <source>
        <dbReference type="EMBL" id="GLS85621.1"/>
    </source>
</evidence>
<dbReference type="InterPro" id="IPR002701">
    <property type="entry name" value="CM_II_prokaryot"/>
</dbReference>
<dbReference type="EC" id="5.4.99.5" evidence="1"/>
<dbReference type="Pfam" id="PF01817">
    <property type="entry name" value="CM_2"/>
    <property type="match status" value="1"/>
</dbReference>
<proteinExistence type="predicted"/>
<evidence type="ECO:0000259" key="3">
    <source>
        <dbReference type="PROSITE" id="PS51168"/>
    </source>
</evidence>
<dbReference type="InterPro" id="IPR036979">
    <property type="entry name" value="CM_dom_sf"/>
</dbReference>
<dbReference type="PANTHER" id="PTHR38041:SF1">
    <property type="entry name" value="CHORISMATE MUTASE"/>
    <property type="match status" value="1"/>
</dbReference>
<dbReference type="PANTHER" id="PTHR38041">
    <property type="entry name" value="CHORISMATE MUTASE"/>
    <property type="match status" value="1"/>
</dbReference>
<dbReference type="Gene3D" id="1.20.59.10">
    <property type="entry name" value="Chorismate mutase"/>
    <property type="match status" value="1"/>
</dbReference>
<dbReference type="SMART" id="SM00830">
    <property type="entry name" value="CM_2"/>
    <property type="match status" value="1"/>
</dbReference>
<dbReference type="InterPro" id="IPR036263">
    <property type="entry name" value="Chorismate_II_sf"/>
</dbReference>
<sequence>MKAPADCQTMQELRVQIDALDAEIVAKLALRAGYIDRAIELKQIELLPARIDDRIEQVVDRVRARAVAEGLDPALTEELWRRLMEWSIAREERVLGPDSP</sequence>
<protein>
    <recommendedName>
        <fullName evidence="1">chorismate mutase</fullName>
        <ecNumber evidence="1">5.4.99.5</ecNumber>
    </recommendedName>
</protein>
<dbReference type="InterPro" id="IPR051331">
    <property type="entry name" value="Chorismate_mutase-related"/>
</dbReference>
<dbReference type="RefSeq" id="WP_284323847.1">
    <property type="nucleotide sequence ID" value="NZ_BSPP01000003.1"/>
</dbReference>
<dbReference type="Proteomes" id="UP001157355">
    <property type="component" value="Unassembled WGS sequence"/>
</dbReference>
<dbReference type="SUPFAM" id="SSF48600">
    <property type="entry name" value="Chorismate mutase II"/>
    <property type="match status" value="1"/>
</dbReference>
<gene>
    <name evidence="4" type="ORF">GCM10010873_05940</name>
</gene>
<dbReference type="GO" id="GO:0009697">
    <property type="term" value="P:salicylic acid biosynthetic process"/>
    <property type="evidence" value="ECO:0007669"/>
    <property type="project" value="TreeGrafter"/>
</dbReference>
<comment type="caution">
    <text evidence="4">The sequence shown here is derived from an EMBL/GenBank/DDBJ whole genome shotgun (WGS) entry which is preliminary data.</text>
</comment>
<organism evidence="4 5">
    <name type="scientific">Cypionkella aquatica</name>
    <dbReference type="NCBI Taxonomy" id="1756042"/>
    <lineage>
        <taxon>Bacteria</taxon>
        <taxon>Pseudomonadati</taxon>
        <taxon>Pseudomonadota</taxon>
        <taxon>Alphaproteobacteria</taxon>
        <taxon>Rhodobacterales</taxon>
        <taxon>Paracoccaceae</taxon>
        <taxon>Cypionkella</taxon>
    </lineage>
</organism>
<evidence type="ECO:0000313" key="5">
    <source>
        <dbReference type="Proteomes" id="UP001157355"/>
    </source>
</evidence>
<name>A0AA37TZC2_9RHOB</name>